<dbReference type="RefSeq" id="WP_094943124.1">
    <property type="nucleotide sequence ID" value="NZ_NOKQ01000217.1"/>
</dbReference>
<dbReference type="OrthoDB" id="2455568at2"/>
<dbReference type="Proteomes" id="UP000217065">
    <property type="component" value="Unassembled WGS sequence"/>
</dbReference>
<evidence type="ECO:0000313" key="2">
    <source>
        <dbReference type="Proteomes" id="UP000217065"/>
    </source>
</evidence>
<proteinExistence type="predicted"/>
<name>A0A264W2T1_9BACL</name>
<evidence type="ECO:0008006" key="3">
    <source>
        <dbReference type="Google" id="ProtNLM"/>
    </source>
</evidence>
<accession>A0A264W2T1</accession>
<comment type="caution">
    <text evidence="1">The sequence shown here is derived from an EMBL/GenBank/DDBJ whole genome shotgun (WGS) entry which is preliminary data.</text>
</comment>
<protein>
    <recommendedName>
        <fullName evidence="3">DUF3139 domain-containing protein</fullName>
    </recommendedName>
</protein>
<dbReference type="AlphaFoldDB" id="A0A264W2T1"/>
<evidence type="ECO:0000313" key="1">
    <source>
        <dbReference type="EMBL" id="OZS77893.1"/>
    </source>
</evidence>
<sequence length="97" mass="11033">MKQILIGLVLVAVLIAAGVTGRLAYVEMRVTEYLIEQESIPEESILVSDSFIANLPGARNWMVAIKLKDDARTYYYYSQKGQVYMESYTENGIEYVQ</sequence>
<dbReference type="EMBL" id="NOKQ01000217">
    <property type="protein sequence ID" value="OZS77893.1"/>
    <property type="molecule type" value="Genomic_DNA"/>
</dbReference>
<organism evidence="1 2">
    <name type="scientific">Tetzosporium hominis</name>
    <dbReference type="NCBI Taxonomy" id="2020506"/>
    <lineage>
        <taxon>Bacteria</taxon>
        <taxon>Bacillati</taxon>
        <taxon>Bacillota</taxon>
        <taxon>Bacilli</taxon>
        <taxon>Bacillales</taxon>
        <taxon>Caryophanaceae</taxon>
        <taxon>Tetzosporium</taxon>
    </lineage>
</organism>
<keyword evidence="2" id="KW-1185">Reference proteome</keyword>
<gene>
    <name evidence="1" type="ORF">CF394_09055</name>
</gene>
<reference evidence="1 2" key="1">
    <citation type="submission" date="2017-07" db="EMBL/GenBank/DDBJ databases">
        <title>Tetzosporium hominis gen.nov. sp.nov.</title>
        <authorList>
            <person name="Tetz G."/>
            <person name="Tetz V."/>
        </authorList>
    </citation>
    <scope>NUCLEOTIDE SEQUENCE [LARGE SCALE GENOMIC DNA]</scope>
    <source>
        <strain evidence="1 2">VT-49</strain>
    </source>
</reference>